<feature type="compositionally biased region" description="Polar residues" evidence="1">
    <location>
        <begin position="333"/>
        <end position="351"/>
    </location>
</feature>
<dbReference type="Proteomes" id="UP000244855">
    <property type="component" value="Unassembled WGS sequence"/>
</dbReference>
<dbReference type="GO" id="GO:0004520">
    <property type="term" value="F:DNA endonuclease activity"/>
    <property type="evidence" value="ECO:0007669"/>
    <property type="project" value="TreeGrafter"/>
</dbReference>
<feature type="region of interest" description="Disordered" evidence="1">
    <location>
        <begin position="332"/>
        <end position="352"/>
    </location>
</feature>
<gene>
    <name evidence="3" type="ORF">DM02DRAFT_729831</name>
</gene>
<dbReference type="GO" id="GO:0000402">
    <property type="term" value="F:crossed form four-way junction DNA binding"/>
    <property type="evidence" value="ECO:0007669"/>
    <property type="project" value="TreeGrafter"/>
</dbReference>
<evidence type="ECO:0000259" key="2">
    <source>
        <dbReference type="Pfam" id="PF09159"/>
    </source>
</evidence>
<evidence type="ECO:0000256" key="1">
    <source>
        <dbReference type="SAM" id="MobiDB-lite"/>
    </source>
</evidence>
<name>A0A2V1DK36_9PLEO</name>
<dbReference type="PANTHER" id="PTHR28072">
    <property type="entry name" value="CRUCIFORM CUTTING ENDONUCLEASE 1, MITOCHONDRIAL-RELATED"/>
    <property type="match status" value="1"/>
</dbReference>
<feature type="compositionally biased region" description="Basic residues" evidence="1">
    <location>
        <begin position="446"/>
        <end position="457"/>
    </location>
</feature>
<dbReference type="Gene3D" id="3.30.420.10">
    <property type="entry name" value="Ribonuclease H-like superfamily/Ribonuclease H"/>
    <property type="match status" value="1"/>
</dbReference>
<feature type="region of interest" description="Disordered" evidence="1">
    <location>
        <begin position="371"/>
        <end position="393"/>
    </location>
</feature>
<dbReference type="EMBL" id="KZ805411">
    <property type="protein sequence ID" value="PVH98556.1"/>
    <property type="molecule type" value="Genomic_DNA"/>
</dbReference>
<feature type="compositionally biased region" description="Basic and acidic residues" evidence="1">
    <location>
        <begin position="433"/>
        <end position="445"/>
    </location>
</feature>
<dbReference type="InterPro" id="IPR039197">
    <property type="entry name" value="Mrs1/Cce1"/>
</dbReference>
<dbReference type="GO" id="GO:0000403">
    <property type="term" value="F:Y-form DNA binding"/>
    <property type="evidence" value="ECO:0007669"/>
    <property type="project" value="TreeGrafter"/>
</dbReference>
<feature type="region of interest" description="Disordered" evidence="1">
    <location>
        <begin position="428"/>
        <end position="457"/>
    </location>
</feature>
<evidence type="ECO:0000313" key="4">
    <source>
        <dbReference type="Proteomes" id="UP000244855"/>
    </source>
</evidence>
<dbReference type="GO" id="GO:0070336">
    <property type="term" value="F:flap-structured DNA binding"/>
    <property type="evidence" value="ECO:0007669"/>
    <property type="project" value="TreeGrafter"/>
</dbReference>
<sequence length="457" mass="50486">MTPGGSLISSLFTSRAPTVKRLQNVLQQIGCATSGKKDALHGRILHAISTPPTLISRKETKILSVDMGIKNLAYCVAKVTPSSSETRGPATMDILAWRRLDLTEETWKYSSKNVVPPVEEEGGKEESETEEMEEEKDVFSPKNLSSTAFSLVRELLKHEPDVILIERQRWRSAGSSAIQQWTVRVNSLEAMLWAMFTAFRGMSSVDRFENSAGGRKEKDFEVYSVDPKRVGNYWLDSMQVNSRPPLPPNKAARKRSSKTSPEPLEGPDNETAPIAATKPPPRAKAEKKAKIQILRTWLDRVSPSTALPLELQTQPDDTSLPLLPRPDIHFAFTSKSQPTNTSTHNSDNPSTVAIDEEDPVIARAALLRATSPATSPTTKRAKKGESSVTDKAISRKEKKIDDITDCFLQAAAFVAWQESLGVLRGMVEGQGLEEERARVDGDGGKAKTRKKRTKKNV</sequence>
<organism evidence="3 4">
    <name type="scientific">Periconia macrospinosa</name>
    <dbReference type="NCBI Taxonomy" id="97972"/>
    <lineage>
        <taxon>Eukaryota</taxon>
        <taxon>Fungi</taxon>
        <taxon>Dikarya</taxon>
        <taxon>Ascomycota</taxon>
        <taxon>Pezizomycotina</taxon>
        <taxon>Dothideomycetes</taxon>
        <taxon>Pleosporomycetidae</taxon>
        <taxon>Pleosporales</taxon>
        <taxon>Massarineae</taxon>
        <taxon>Periconiaceae</taxon>
        <taxon>Periconia</taxon>
    </lineage>
</organism>
<dbReference type="OrthoDB" id="5552842at2759"/>
<dbReference type="Pfam" id="PF09159">
    <property type="entry name" value="Ydc2-catalyt"/>
    <property type="match status" value="1"/>
</dbReference>
<accession>A0A2V1DK36</accession>
<feature type="region of interest" description="Disordered" evidence="1">
    <location>
        <begin position="113"/>
        <end position="140"/>
    </location>
</feature>
<reference evidence="3 4" key="1">
    <citation type="journal article" date="2018" name="Sci. Rep.">
        <title>Comparative genomics provides insights into the lifestyle and reveals functional heterogeneity of dark septate endophytic fungi.</title>
        <authorList>
            <person name="Knapp D.G."/>
            <person name="Nemeth J.B."/>
            <person name="Barry K."/>
            <person name="Hainaut M."/>
            <person name="Henrissat B."/>
            <person name="Johnson J."/>
            <person name="Kuo A."/>
            <person name="Lim J.H.P."/>
            <person name="Lipzen A."/>
            <person name="Nolan M."/>
            <person name="Ohm R.A."/>
            <person name="Tamas L."/>
            <person name="Grigoriev I.V."/>
            <person name="Spatafora J.W."/>
            <person name="Nagy L.G."/>
            <person name="Kovacs G.M."/>
        </authorList>
    </citation>
    <scope>NUCLEOTIDE SEQUENCE [LARGE SCALE GENOMIC DNA]</scope>
    <source>
        <strain evidence="3 4">DSE2036</strain>
    </source>
</reference>
<dbReference type="InterPro" id="IPR015242">
    <property type="entry name" value="Ydc2_cat"/>
</dbReference>
<dbReference type="InterPro" id="IPR036397">
    <property type="entry name" value="RNaseH_sf"/>
</dbReference>
<dbReference type="CDD" id="cd16963">
    <property type="entry name" value="CCE1"/>
    <property type="match status" value="1"/>
</dbReference>
<dbReference type="AlphaFoldDB" id="A0A2V1DK36"/>
<dbReference type="PANTHER" id="PTHR28072:SF1">
    <property type="entry name" value="CRUCIFORM CUTTING ENDONUCLEASE 1, MITOCHONDRIAL-RELATED"/>
    <property type="match status" value="1"/>
</dbReference>
<keyword evidence="4" id="KW-1185">Reference proteome</keyword>
<feature type="region of interest" description="Disordered" evidence="1">
    <location>
        <begin position="236"/>
        <end position="287"/>
    </location>
</feature>
<dbReference type="SUPFAM" id="SSF53098">
    <property type="entry name" value="Ribonuclease H-like"/>
    <property type="match status" value="1"/>
</dbReference>
<dbReference type="InterPro" id="IPR012337">
    <property type="entry name" value="RNaseH-like_sf"/>
</dbReference>
<protein>
    <submittedName>
        <fullName evidence="3">Ribonuclease H-like protein</fullName>
    </submittedName>
</protein>
<feature type="compositionally biased region" description="Acidic residues" evidence="1">
    <location>
        <begin position="118"/>
        <end position="136"/>
    </location>
</feature>
<dbReference type="STRING" id="97972.A0A2V1DK36"/>
<evidence type="ECO:0000313" key="3">
    <source>
        <dbReference type="EMBL" id="PVH98556.1"/>
    </source>
</evidence>
<dbReference type="GO" id="GO:0005739">
    <property type="term" value="C:mitochondrion"/>
    <property type="evidence" value="ECO:0007669"/>
    <property type="project" value="TreeGrafter"/>
</dbReference>
<feature type="domain" description="Mitochondrial resolvase Ydc2 catalytic" evidence="2">
    <location>
        <begin position="62"/>
        <end position="419"/>
    </location>
</feature>
<proteinExistence type="predicted"/>